<dbReference type="Proteomes" id="UP000800039">
    <property type="component" value="Unassembled WGS sequence"/>
</dbReference>
<reference evidence="2" key="1">
    <citation type="submission" date="2020-01" db="EMBL/GenBank/DDBJ databases">
        <authorList>
            <consortium name="DOE Joint Genome Institute"/>
            <person name="Haridas S."/>
            <person name="Albert R."/>
            <person name="Binder M."/>
            <person name="Bloem J."/>
            <person name="Labutti K."/>
            <person name="Salamov A."/>
            <person name="Andreopoulos B."/>
            <person name="Baker S.E."/>
            <person name="Barry K."/>
            <person name="Bills G."/>
            <person name="Bluhm B.H."/>
            <person name="Cannon C."/>
            <person name="Castanera R."/>
            <person name="Culley D.E."/>
            <person name="Daum C."/>
            <person name="Ezra D."/>
            <person name="Gonzalez J.B."/>
            <person name="Henrissat B."/>
            <person name="Kuo A."/>
            <person name="Liang C."/>
            <person name="Lipzen A."/>
            <person name="Lutzoni F."/>
            <person name="Magnuson J."/>
            <person name="Mondo S."/>
            <person name="Nolan M."/>
            <person name="Ohm R."/>
            <person name="Pangilinan J."/>
            <person name="Park H.-J."/>
            <person name="Ramirez L."/>
            <person name="Alfaro M."/>
            <person name="Sun H."/>
            <person name="Tritt A."/>
            <person name="Yoshinaga Y."/>
            <person name="Zwiers L.-H."/>
            <person name="Turgeon B.G."/>
            <person name="Goodwin S.B."/>
            <person name="Spatafora J.W."/>
            <person name="Crous P.W."/>
            <person name="Grigoriev I.V."/>
        </authorList>
    </citation>
    <scope>NUCLEOTIDE SEQUENCE</scope>
    <source>
        <strain evidence="2">CBS 394.84</strain>
    </source>
</reference>
<name>A0A9P4GAN5_9PLEO</name>
<feature type="non-terminal residue" evidence="2">
    <location>
        <position position="1"/>
    </location>
</feature>
<organism evidence="2 3">
    <name type="scientific">Cucurbitaria berberidis CBS 394.84</name>
    <dbReference type="NCBI Taxonomy" id="1168544"/>
    <lineage>
        <taxon>Eukaryota</taxon>
        <taxon>Fungi</taxon>
        <taxon>Dikarya</taxon>
        <taxon>Ascomycota</taxon>
        <taxon>Pezizomycotina</taxon>
        <taxon>Dothideomycetes</taxon>
        <taxon>Pleosporomycetidae</taxon>
        <taxon>Pleosporales</taxon>
        <taxon>Pleosporineae</taxon>
        <taxon>Cucurbitariaceae</taxon>
        <taxon>Cucurbitaria</taxon>
    </lineage>
</organism>
<sequence length="266" mass="30417">NTYYCDPQGDLVDEVIKQVFLAESRVFPGQMMSSPRHMHVVDLEAYFGTEDVLLQEAKPRLCDAVATILSHTSHQCLEAFLDPTIKEFAYRRELDRNKAGLILIIRRKGNEVFAGAYRNFGFTLQWSLYVKSLINAIGQWHEVYAALKPGMTPIVNGVPQWDAFELDDVHSETERLNDGSPRKIELSSPKKKSAHDNLSPTDPKFMLYQSRLLAKYLLWDIWVRFDGLCECRATWEADGEVRDVRVKRALVGFGDIELEESTADMI</sequence>
<feature type="region of interest" description="Disordered" evidence="1">
    <location>
        <begin position="172"/>
        <end position="197"/>
    </location>
</feature>
<evidence type="ECO:0000256" key="1">
    <source>
        <dbReference type="SAM" id="MobiDB-lite"/>
    </source>
</evidence>
<comment type="caution">
    <text evidence="2">The sequence shown here is derived from an EMBL/GenBank/DDBJ whole genome shotgun (WGS) entry which is preliminary data.</text>
</comment>
<dbReference type="GeneID" id="63846679"/>
<dbReference type="EMBL" id="ML976618">
    <property type="protein sequence ID" value="KAF1841931.1"/>
    <property type="molecule type" value="Genomic_DNA"/>
</dbReference>
<feature type="compositionally biased region" description="Basic and acidic residues" evidence="1">
    <location>
        <begin position="172"/>
        <end position="185"/>
    </location>
</feature>
<dbReference type="RefSeq" id="XP_040784494.1">
    <property type="nucleotide sequence ID" value="XM_040929427.1"/>
</dbReference>
<gene>
    <name evidence="2" type="ORF">K460DRAFT_293553</name>
</gene>
<keyword evidence="3" id="KW-1185">Reference proteome</keyword>
<evidence type="ECO:0000313" key="3">
    <source>
        <dbReference type="Proteomes" id="UP000800039"/>
    </source>
</evidence>
<accession>A0A9P4GAN5</accession>
<dbReference type="AlphaFoldDB" id="A0A9P4GAN5"/>
<dbReference type="OrthoDB" id="5395789at2759"/>
<evidence type="ECO:0000313" key="2">
    <source>
        <dbReference type="EMBL" id="KAF1841931.1"/>
    </source>
</evidence>
<proteinExistence type="predicted"/>
<protein>
    <submittedName>
        <fullName evidence="2">Uncharacterized protein</fullName>
    </submittedName>
</protein>